<dbReference type="PROSITE" id="PS50020">
    <property type="entry name" value="WW_DOMAIN_2"/>
    <property type="match status" value="1"/>
</dbReference>
<evidence type="ECO:0000313" key="3">
    <source>
        <dbReference type="EMBL" id="KOO21962.1"/>
    </source>
</evidence>
<reference evidence="4" key="1">
    <citation type="journal article" date="2015" name="PLoS Genet.">
        <title>Genome Sequence and Transcriptome Analyses of Chrysochromulina tobin: Metabolic Tools for Enhanced Algal Fitness in the Prominent Order Prymnesiales (Haptophyceae).</title>
        <authorList>
            <person name="Hovde B.T."/>
            <person name="Deodato C.R."/>
            <person name="Hunsperger H.M."/>
            <person name="Ryken S.A."/>
            <person name="Yost W."/>
            <person name="Jha R.K."/>
            <person name="Patterson J."/>
            <person name="Monnat R.J. Jr."/>
            <person name="Barlow S.B."/>
            <person name="Starkenburg S.R."/>
            <person name="Cattolico R.A."/>
        </authorList>
    </citation>
    <scope>NUCLEOTIDE SEQUENCE</scope>
    <source>
        <strain evidence="4">CCMP291</strain>
    </source>
</reference>
<feature type="domain" description="WW" evidence="2">
    <location>
        <begin position="153"/>
        <end position="186"/>
    </location>
</feature>
<dbReference type="InterPro" id="IPR032675">
    <property type="entry name" value="LRR_dom_sf"/>
</dbReference>
<keyword evidence="4" id="KW-1185">Reference proteome</keyword>
<evidence type="ECO:0000313" key="4">
    <source>
        <dbReference type="Proteomes" id="UP000037460"/>
    </source>
</evidence>
<comment type="caution">
    <text evidence="3">The sequence shown here is derived from an EMBL/GenBank/DDBJ whole genome shotgun (WGS) entry which is preliminary data.</text>
</comment>
<organism evidence="3 4">
    <name type="scientific">Chrysochromulina tobinii</name>
    <dbReference type="NCBI Taxonomy" id="1460289"/>
    <lineage>
        <taxon>Eukaryota</taxon>
        <taxon>Haptista</taxon>
        <taxon>Haptophyta</taxon>
        <taxon>Prymnesiophyceae</taxon>
        <taxon>Prymnesiales</taxon>
        <taxon>Chrysochromulinaceae</taxon>
        <taxon>Chrysochromulina</taxon>
    </lineage>
</organism>
<sequence>MFRRREPVDAADLGQLSDLSEDEDDVVGAPAQPREGGFSLGAGGLDDGGSDDSFDLEAEARGLAAVRDGEPSSFYSPGGFESDEGSDAAEPTPEVPAPSPAAATSSTRPLTGAAIALGADVLRRLEAARQSPGSSSPAVAPPAPPVSVPAPESALPEGWMATSAPDGRVYYFHAATRETSWTRPVAGPAFFFRLCARVGLPLTSNLVEVTELDLSDSRAAGRLFADAVDASRGLPNLAKVTGLGGFEVDVAALRSVASSVDYSYPMAGVRACIRGEGEAPMEVLLAAFTLRHGEARVPAYAFRGDMSMRSIALPTGLTSIGRWAFEGCSSMTSIELPAGLTSIGGYAFSRCSSLTSIALPPGLTSIGEYAFRGCSSLTSIELPAGLTSLGVFAFHGCSSLTSIELPAGLTSIGEFAFHGCSSLTSIELPAGLTSIGDGAFRGCSSLTSIKLPAGLTSFGVFAFHGCSSLTSIELPAGLTSIGEFAFSGCSSLTSIELPAGLTSIGEFAFSGCSSLTSIELPAGLTSIGEWAFNGCSSLTSIELPAGLTSIGDNAFHGCSFAFDLDAWRAWMRGAL</sequence>
<dbReference type="EMBL" id="JWZX01003320">
    <property type="protein sequence ID" value="KOO21962.1"/>
    <property type="molecule type" value="Genomic_DNA"/>
</dbReference>
<feature type="region of interest" description="Disordered" evidence="1">
    <location>
        <begin position="1"/>
        <end position="109"/>
    </location>
</feature>
<dbReference type="Proteomes" id="UP000037460">
    <property type="component" value="Unassembled WGS sequence"/>
</dbReference>
<dbReference type="PANTHER" id="PTHR45661:SF3">
    <property type="entry name" value="IG-LIKE DOMAIN-CONTAINING PROTEIN"/>
    <property type="match status" value="1"/>
</dbReference>
<dbReference type="Pfam" id="PF13306">
    <property type="entry name" value="LRR_5"/>
    <property type="match status" value="2"/>
</dbReference>
<feature type="region of interest" description="Disordered" evidence="1">
    <location>
        <begin position="127"/>
        <end position="158"/>
    </location>
</feature>
<dbReference type="InterPro" id="IPR036020">
    <property type="entry name" value="WW_dom_sf"/>
</dbReference>
<dbReference type="OrthoDB" id="63972at2759"/>
<proteinExistence type="predicted"/>
<dbReference type="InterPro" id="IPR026906">
    <property type="entry name" value="LRR_5"/>
</dbReference>
<dbReference type="Gene3D" id="3.80.10.10">
    <property type="entry name" value="Ribonuclease Inhibitor"/>
    <property type="match status" value="3"/>
</dbReference>
<protein>
    <submittedName>
        <fullName evidence="3">Surface antigen-like protein</fullName>
    </submittedName>
</protein>
<dbReference type="InterPro" id="IPR053139">
    <property type="entry name" value="Surface_bspA-like"/>
</dbReference>
<dbReference type="CDD" id="cd00201">
    <property type="entry name" value="WW"/>
    <property type="match status" value="1"/>
</dbReference>
<dbReference type="InterPro" id="IPR001202">
    <property type="entry name" value="WW_dom"/>
</dbReference>
<dbReference type="AlphaFoldDB" id="A0A0M0J6M8"/>
<dbReference type="SUPFAM" id="SSF52058">
    <property type="entry name" value="L domain-like"/>
    <property type="match status" value="1"/>
</dbReference>
<dbReference type="PROSITE" id="PS01159">
    <property type="entry name" value="WW_DOMAIN_1"/>
    <property type="match status" value="1"/>
</dbReference>
<evidence type="ECO:0000259" key="2">
    <source>
        <dbReference type="PROSITE" id="PS50020"/>
    </source>
</evidence>
<dbReference type="Gene3D" id="2.20.70.10">
    <property type="match status" value="1"/>
</dbReference>
<accession>A0A0M0J6M8</accession>
<feature type="compositionally biased region" description="Gly residues" evidence="1">
    <location>
        <begin position="38"/>
        <end position="47"/>
    </location>
</feature>
<feature type="compositionally biased region" description="Pro residues" evidence="1">
    <location>
        <begin position="139"/>
        <end position="148"/>
    </location>
</feature>
<dbReference type="PANTHER" id="PTHR45661">
    <property type="entry name" value="SURFACE ANTIGEN"/>
    <property type="match status" value="1"/>
</dbReference>
<name>A0A0M0J6M8_9EUKA</name>
<dbReference type="SUPFAM" id="SSF51045">
    <property type="entry name" value="WW domain"/>
    <property type="match status" value="1"/>
</dbReference>
<feature type="compositionally biased region" description="Acidic residues" evidence="1">
    <location>
        <begin position="48"/>
        <end position="57"/>
    </location>
</feature>
<dbReference type="SMART" id="SM00456">
    <property type="entry name" value="WW"/>
    <property type="match status" value="1"/>
</dbReference>
<gene>
    <name evidence="3" type="ORF">Ctob_000291</name>
</gene>
<feature type="compositionally biased region" description="Low complexity" evidence="1">
    <location>
        <begin position="100"/>
        <end position="109"/>
    </location>
</feature>
<dbReference type="Pfam" id="PF00397">
    <property type="entry name" value="WW"/>
    <property type="match status" value="1"/>
</dbReference>
<evidence type="ECO:0000256" key="1">
    <source>
        <dbReference type="SAM" id="MobiDB-lite"/>
    </source>
</evidence>